<proteinExistence type="predicted"/>
<dbReference type="RefSeq" id="WP_073453185.1">
    <property type="nucleotide sequence ID" value="NZ_FQYL01000008.1"/>
</dbReference>
<organism evidence="2 3">
    <name type="scientific">Actinomyces denticolens</name>
    <dbReference type="NCBI Taxonomy" id="52767"/>
    <lineage>
        <taxon>Bacteria</taxon>
        <taxon>Bacillati</taxon>
        <taxon>Actinomycetota</taxon>
        <taxon>Actinomycetes</taxon>
        <taxon>Actinomycetales</taxon>
        <taxon>Actinomycetaceae</taxon>
        <taxon>Actinomyces</taxon>
    </lineage>
</organism>
<accession>A0ABY1ICQ8</accession>
<protein>
    <recommendedName>
        <fullName evidence="4">DUF4439 domain-containing protein</fullName>
    </recommendedName>
</protein>
<comment type="caution">
    <text evidence="2">The sequence shown here is derived from an EMBL/GenBank/DDBJ whole genome shotgun (WGS) entry which is preliminary data.</text>
</comment>
<evidence type="ECO:0000313" key="3">
    <source>
        <dbReference type="Proteomes" id="UP000184390"/>
    </source>
</evidence>
<dbReference type="EMBL" id="FQYL01000008">
    <property type="protein sequence ID" value="SHI98127.1"/>
    <property type="molecule type" value="Genomic_DNA"/>
</dbReference>
<gene>
    <name evidence="2" type="ORF">SAMN05216246_10841</name>
</gene>
<evidence type="ECO:0000313" key="2">
    <source>
        <dbReference type="EMBL" id="SHI98127.1"/>
    </source>
</evidence>
<sequence length="341" mass="34177">MNDIARPRTPHHCHQAARPLPSRRSALFRVGAAALGGAAIAGTAACEVPLGDSEPDPLPTMTGDEASREALARRAALIGSTARAIADSQGGPGNSGAQATVIAQEADAQLTALGGVWEPWPTGAPTGYPTATPVETAAATSTSEDLIAALNDGAASARSALETAQEEGFARLAASLHIAWSLRQEALSPGSVTAPARSASTMASPLPDPALALYDQLRYTGELLAAQSPSDSTVRARGLDDATAATAVVNASIAAGGPATARATDPRQPAYGAPTGTDSADAPSGQWMGALWRSIMVEEMSIAVAGSGEQRLVAADASVAAALRASSWGVETAEALPGTSG</sequence>
<feature type="region of interest" description="Disordered" evidence="1">
    <location>
        <begin position="256"/>
        <end position="284"/>
    </location>
</feature>
<reference evidence="2 3" key="1">
    <citation type="submission" date="2016-11" db="EMBL/GenBank/DDBJ databases">
        <authorList>
            <person name="Varghese N."/>
            <person name="Submissions S."/>
        </authorList>
    </citation>
    <scope>NUCLEOTIDE SEQUENCE [LARGE SCALE GENOMIC DNA]</scope>
    <source>
        <strain evidence="2 3">PA</strain>
    </source>
</reference>
<evidence type="ECO:0000256" key="1">
    <source>
        <dbReference type="SAM" id="MobiDB-lite"/>
    </source>
</evidence>
<dbReference type="Proteomes" id="UP000184390">
    <property type="component" value="Unassembled WGS sequence"/>
</dbReference>
<evidence type="ECO:0008006" key="4">
    <source>
        <dbReference type="Google" id="ProtNLM"/>
    </source>
</evidence>
<feature type="region of interest" description="Disordered" evidence="1">
    <location>
        <begin position="1"/>
        <end position="20"/>
    </location>
</feature>
<keyword evidence="3" id="KW-1185">Reference proteome</keyword>
<name>A0ABY1ICQ8_9ACTO</name>